<gene>
    <name evidence="3" type="ORF">ENO08_02170</name>
</gene>
<name>A0A7V2F3A3_UNCEI</name>
<dbReference type="InterPro" id="IPR038765">
    <property type="entry name" value="Papain-like_cys_pep_sf"/>
</dbReference>
<comment type="caution">
    <text evidence="3">The sequence shown here is derived from an EMBL/GenBank/DDBJ whole genome shotgun (WGS) entry which is preliminary data.</text>
</comment>
<accession>A0A7V2F3A3</accession>
<dbReference type="Gene3D" id="3.10.620.30">
    <property type="match status" value="1"/>
</dbReference>
<dbReference type="EMBL" id="DSEC01000152">
    <property type="protein sequence ID" value="HER43249.1"/>
    <property type="molecule type" value="Genomic_DNA"/>
</dbReference>
<proteinExistence type="predicted"/>
<protein>
    <submittedName>
        <fullName evidence="3">Transglutaminase</fullName>
    </submittedName>
</protein>
<dbReference type="SUPFAM" id="SSF54001">
    <property type="entry name" value="Cysteine proteinases"/>
    <property type="match status" value="1"/>
</dbReference>
<feature type="signal peptide" evidence="1">
    <location>
        <begin position="1"/>
        <end position="22"/>
    </location>
</feature>
<dbReference type="Gene3D" id="2.130.10.10">
    <property type="entry name" value="YVTN repeat-like/Quinoprotein amine dehydrogenase"/>
    <property type="match status" value="1"/>
</dbReference>
<evidence type="ECO:0000259" key="2">
    <source>
        <dbReference type="SMART" id="SM00460"/>
    </source>
</evidence>
<dbReference type="PANTHER" id="PTHR33490:SF6">
    <property type="entry name" value="SLL1049 PROTEIN"/>
    <property type="match status" value="1"/>
</dbReference>
<dbReference type="Proteomes" id="UP000886069">
    <property type="component" value="Unassembled WGS sequence"/>
</dbReference>
<feature type="chain" id="PRO_5030846010" evidence="1">
    <location>
        <begin position="23"/>
        <end position="489"/>
    </location>
</feature>
<dbReference type="Pfam" id="PF01841">
    <property type="entry name" value="Transglut_core"/>
    <property type="match status" value="1"/>
</dbReference>
<dbReference type="PANTHER" id="PTHR33490">
    <property type="entry name" value="BLR5614 PROTEIN-RELATED"/>
    <property type="match status" value="1"/>
</dbReference>
<sequence>MMKCVVVVSVGAVLLCTPDASALPGDVHREVPLAIHHPTGIAWDGDHFWVADRKTDSLYEIDPESGAEIRSMESPGYFPSGLAWDGALLWSTDPAEGKIFATDVSTGRTVRTLDAPSPSPTGIAWDGTYLWLCDNRLDLISKIDPLDGTTIVSFPSPAQDPRGIVFDGSYLWCSDRTRDEIHMIDPDNGMVVMIFDAPGPFCWGLSWRDGRLVNVDYQKDALFEIVVRDDGKYRTYAPRRASVDFTTEAIILGEGRIESLDIYYAIPSDRPNQRLLAKPVFEPAPSRIETDRWGQDIALFHFDGLAPPRSVEVAMKATLETSSIRYYLFPEEVGTKIPDEIASRYLADDIKYDIKNPFIQDLVKRIAGDEKNLYWRARKLYQYLIENMEYEMVGGWNTAPTVLARGNGSCSEYSFSYIALCRAAGIPARYVGSLVVRGDDASYDDVFHRWNEIYLPNYGWVPVDANAGDRELPADQAAAFGGISNRFLV</sequence>
<dbReference type="SUPFAM" id="SSF63825">
    <property type="entry name" value="YWTD domain"/>
    <property type="match status" value="1"/>
</dbReference>
<dbReference type="InterPro" id="IPR015943">
    <property type="entry name" value="WD40/YVTN_repeat-like_dom_sf"/>
</dbReference>
<keyword evidence="1" id="KW-0732">Signal</keyword>
<dbReference type="InterPro" id="IPR002931">
    <property type="entry name" value="Transglutaminase-like"/>
</dbReference>
<feature type="domain" description="Transglutaminase-like" evidence="2">
    <location>
        <begin position="402"/>
        <end position="467"/>
    </location>
</feature>
<feature type="non-terminal residue" evidence="3">
    <location>
        <position position="489"/>
    </location>
</feature>
<evidence type="ECO:0000256" key="1">
    <source>
        <dbReference type="SAM" id="SignalP"/>
    </source>
</evidence>
<organism evidence="3">
    <name type="scientific">Eiseniibacteriota bacterium</name>
    <dbReference type="NCBI Taxonomy" id="2212470"/>
    <lineage>
        <taxon>Bacteria</taxon>
        <taxon>Candidatus Eiseniibacteriota</taxon>
    </lineage>
</organism>
<evidence type="ECO:0000313" key="3">
    <source>
        <dbReference type="EMBL" id="HER43249.1"/>
    </source>
</evidence>
<dbReference type="AlphaFoldDB" id="A0A7V2F3A3"/>
<reference evidence="3" key="1">
    <citation type="journal article" date="2020" name="mSystems">
        <title>Genome- and Community-Level Interaction Insights into Carbon Utilization and Element Cycling Functions of Hydrothermarchaeota in Hydrothermal Sediment.</title>
        <authorList>
            <person name="Zhou Z."/>
            <person name="Liu Y."/>
            <person name="Xu W."/>
            <person name="Pan J."/>
            <person name="Luo Z.H."/>
            <person name="Li M."/>
        </authorList>
    </citation>
    <scope>NUCLEOTIDE SEQUENCE [LARGE SCALE GENOMIC DNA]</scope>
    <source>
        <strain evidence="3">SpSt-1233</strain>
    </source>
</reference>
<dbReference type="SMART" id="SM00460">
    <property type="entry name" value="TGc"/>
    <property type="match status" value="1"/>
</dbReference>